<feature type="compositionally biased region" description="Polar residues" evidence="2">
    <location>
        <begin position="115"/>
        <end position="137"/>
    </location>
</feature>
<sequence>MASRTGRGAPRRSPRISGRSETPETRLAERASTPGRRALSPDLIEQMTPPAASFRSRRPLNSLQKALAAASTSVSIKQEGENSTSFYVREPSQQSRLTSPPQYQPTILRGDQRGFNDTSHSASLSIFSSESDLTDSYQQEEREVAQLQNNEQQQQAHQQAQQQRTTAQGPGAGTRRVSGQRRPRTSLDDRPYRPSDDEDDDDIGSPTRRRRRARNSNSNSLGAYELGRVDNATWMAGQSKRRGKKRANGAQRASEEGDGGDNTLDHGKEDAGAVSGKETRFDSASDSDAVGDDDDDGIQQSISDKSSSQAQKPKGPSHIARLLRGVVSLAASVIAWLFTFVAKLPGRLWSSAGRNASASLLQGALTALGGLMFVSAMLYVFPGLRGSDGFTGLGGLSGRLPSYPYSSSDDVPGNPSNALAASLDRENQRLRAELNRLTSRLDTLSSSIDSQISSSISSAAAKIQADADSRQSSEISRLTASTKRTVSRLAQEELKSIQDTVSASVESMLRDVDKRVSSQLKQRADDTDSKFFDRLEKEVARITRYANDEVNARLGQAFDQTFLSELIDDKLEKYARDRTGKVDWAAVTSGAWVAEEGTVHRGYRFNSIWNVGKFLAQGRKVPIGDPVKAITPGAGLGEECWMTGWNSLLQVNLAEPKVVEELMVEHPLPGMTRTAPRRIMAWGLVDESDRQYYQQYRRSKAKSQEEYLKSLLPEPFYNAVPQEYKEQAPLLLAAFEFKANGSTLQTFNLTEEAQTYPYGTA</sequence>
<name>I2G380_USTHO</name>
<dbReference type="AlphaFoldDB" id="I2G380"/>
<dbReference type="EMBL" id="CAGI01000184">
    <property type="protein sequence ID" value="CCF53623.1"/>
    <property type="molecule type" value="Genomic_DNA"/>
</dbReference>
<accession>I2G380</accession>
<feature type="compositionally biased region" description="Low complexity" evidence="2">
    <location>
        <begin position="298"/>
        <end position="312"/>
    </location>
</feature>
<feature type="compositionally biased region" description="Basic and acidic residues" evidence="2">
    <location>
        <begin position="263"/>
        <end position="283"/>
    </location>
</feature>
<feature type="compositionally biased region" description="Basic and acidic residues" evidence="2">
    <location>
        <begin position="185"/>
        <end position="195"/>
    </location>
</feature>
<feature type="coiled-coil region" evidence="1">
    <location>
        <begin position="420"/>
        <end position="447"/>
    </location>
</feature>
<dbReference type="eggNOG" id="KOG2687">
    <property type="taxonomic scope" value="Eukaryota"/>
</dbReference>
<dbReference type="Proteomes" id="UP000006174">
    <property type="component" value="Unassembled WGS sequence"/>
</dbReference>
<comment type="caution">
    <text evidence="4">The sequence shown here is derived from an EMBL/GenBank/DDBJ whole genome shotgun (WGS) entry which is preliminary data.</text>
</comment>
<organism evidence="4 5">
    <name type="scientific">Ustilago hordei</name>
    <name type="common">Barley covered smut fungus</name>
    <dbReference type="NCBI Taxonomy" id="120017"/>
    <lineage>
        <taxon>Eukaryota</taxon>
        <taxon>Fungi</taxon>
        <taxon>Dikarya</taxon>
        <taxon>Basidiomycota</taxon>
        <taxon>Ustilaginomycotina</taxon>
        <taxon>Ustilaginomycetes</taxon>
        <taxon>Ustilaginales</taxon>
        <taxon>Ustilaginaceae</taxon>
        <taxon>Ustilago</taxon>
    </lineage>
</organism>
<keyword evidence="5" id="KW-1185">Reference proteome</keyword>
<feature type="compositionally biased region" description="Polar residues" evidence="2">
    <location>
        <begin position="59"/>
        <end position="105"/>
    </location>
</feature>
<evidence type="ECO:0000313" key="4">
    <source>
        <dbReference type="EMBL" id="CCF53623.1"/>
    </source>
</evidence>
<gene>
    <name evidence="4" type="ORF">UHOR_02200</name>
</gene>
<dbReference type="OMA" id="PEKWSVK"/>
<feature type="transmembrane region" description="Helical" evidence="3">
    <location>
        <begin position="322"/>
        <end position="341"/>
    </location>
</feature>
<keyword evidence="3" id="KW-0812">Transmembrane</keyword>
<evidence type="ECO:0000256" key="2">
    <source>
        <dbReference type="SAM" id="MobiDB-lite"/>
    </source>
</evidence>
<keyword evidence="3" id="KW-0472">Membrane</keyword>
<evidence type="ECO:0000256" key="1">
    <source>
        <dbReference type="SAM" id="Coils"/>
    </source>
</evidence>
<feature type="region of interest" description="Disordered" evidence="2">
    <location>
        <begin position="1"/>
        <end position="316"/>
    </location>
</feature>
<proteinExistence type="predicted"/>
<dbReference type="GO" id="GO:0034993">
    <property type="term" value="C:meiotic nuclear membrane microtubule tethering complex"/>
    <property type="evidence" value="ECO:0007669"/>
    <property type="project" value="TreeGrafter"/>
</dbReference>
<dbReference type="STRING" id="1128400.I2G380"/>
<keyword evidence="1" id="KW-0175">Coiled coil</keyword>
<feature type="compositionally biased region" description="Low complexity" evidence="2">
    <location>
        <begin position="152"/>
        <end position="176"/>
    </location>
</feature>
<evidence type="ECO:0000256" key="3">
    <source>
        <dbReference type="SAM" id="Phobius"/>
    </source>
</evidence>
<dbReference type="Gene3D" id="2.60.120.260">
    <property type="entry name" value="Galactose-binding domain-like"/>
    <property type="match status" value="1"/>
</dbReference>
<dbReference type="PANTHER" id="PTHR12911:SF8">
    <property type="entry name" value="KLAROID PROTEIN-RELATED"/>
    <property type="match status" value="1"/>
</dbReference>
<dbReference type="GO" id="GO:0043495">
    <property type="term" value="F:protein-membrane adaptor activity"/>
    <property type="evidence" value="ECO:0007669"/>
    <property type="project" value="TreeGrafter"/>
</dbReference>
<evidence type="ECO:0000313" key="5">
    <source>
        <dbReference type="Proteomes" id="UP000006174"/>
    </source>
</evidence>
<keyword evidence="3" id="KW-1133">Transmembrane helix</keyword>
<dbReference type="HOGENOM" id="CLU_390391_0_0_1"/>
<protein>
    <recommendedName>
        <fullName evidence="6">SUN domain-containing protein</fullName>
    </recommendedName>
</protein>
<feature type="transmembrane region" description="Helical" evidence="3">
    <location>
        <begin position="361"/>
        <end position="381"/>
    </location>
</feature>
<dbReference type="PANTHER" id="PTHR12911">
    <property type="entry name" value="SAD1/UNC-84-LIKE PROTEIN-RELATED"/>
    <property type="match status" value="1"/>
</dbReference>
<evidence type="ECO:0008006" key="6">
    <source>
        <dbReference type="Google" id="ProtNLM"/>
    </source>
</evidence>
<dbReference type="InterPro" id="IPR045119">
    <property type="entry name" value="SUN1-5"/>
</dbReference>
<reference evidence="4 5" key="1">
    <citation type="journal article" date="2012" name="Plant Cell">
        <title>Genome comparison of barley and maize smut fungi reveals targeted loss of RNA silencing components and species-specific presence of transposable elements.</title>
        <authorList>
            <person name="Laurie J.D."/>
            <person name="Ali S."/>
            <person name="Linning R."/>
            <person name="Mannhaupt G."/>
            <person name="Wong P."/>
            <person name="Gueldener U."/>
            <person name="Muensterkoetter M."/>
            <person name="Moore R."/>
            <person name="Kahmann R."/>
            <person name="Bakkeren G."/>
            <person name="Schirawski J."/>
        </authorList>
    </citation>
    <scope>NUCLEOTIDE SEQUENCE [LARGE SCALE GENOMIC DNA]</scope>
    <source>
        <strain evidence="5">Uh4875-4</strain>
    </source>
</reference>